<dbReference type="Gene3D" id="2.40.40.10">
    <property type="entry name" value="RlpA-like domain"/>
    <property type="match status" value="1"/>
</dbReference>
<dbReference type="PANTHER" id="PTHR34183">
    <property type="entry name" value="ENDOLYTIC PEPTIDOGLYCAN TRANSGLYCOSYLASE RLPA"/>
    <property type="match status" value="1"/>
</dbReference>
<keyword evidence="1 7" id="KW-0732">Signal</keyword>
<dbReference type="InterPro" id="IPR036680">
    <property type="entry name" value="SPOR-like_sf"/>
</dbReference>
<dbReference type="SUPFAM" id="SSF50685">
    <property type="entry name" value="Barwin-like endoglucanases"/>
    <property type="match status" value="1"/>
</dbReference>
<feature type="chain" id="PRO_5018343733" description="Endolytic peptidoglycan transglycosylase RlpA" evidence="7">
    <location>
        <begin position="22"/>
        <end position="282"/>
    </location>
</feature>
<name>A0A3N0UV10_9PROT</name>
<keyword evidence="10" id="KW-1185">Reference proteome</keyword>
<evidence type="ECO:0000256" key="3">
    <source>
        <dbReference type="ARBA" id="ARBA00023316"/>
    </source>
</evidence>
<keyword evidence="4" id="KW-1003">Cell membrane</keyword>
<organism evidence="9 10">
    <name type="scientific">Pseudomethylobacillus aquaticus</name>
    <dbReference type="NCBI Taxonomy" id="2676064"/>
    <lineage>
        <taxon>Bacteria</taxon>
        <taxon>Pseudomonadati</taxon>
        <taxon>Pseudomonadota</taxon>
        <taxon>Betaproteobacteria</taxon>
        <taxon>Nitrosomonadales</taxon>
        <taxon>Methylophilaceae</taxon>
        <taxon>Pseudomethylobacillus</taxon>
    </lineage>
</organism>
<comment type="subcellular location">
    <subcellularLocation>
        <location evidence="4">Cell membrane</location>
        <topology evidence="4">Lipid-anchor</topology>
    </subcellularLocation>
</comment>
<evidence type="ECO:0000313" key="10">
    <source>
        <dbReference type="Proteomes" id="UP000275137"/>
    </source>
</evidence>
<dbReference type="Gene3D" id="3.30.70.1070">
    <property type="entry name" value="Sporulation related repeat"/>
    <property type="match status" value="1"/>
</dbReference>
<keyword evidence="4" id="KW-0449">Lipoprotein</keyword>
<feature type="region of interest" description="Disordered" evidence="6">
    <location>
        <begin position="20"/>
        <end position="39"/>
    </location>
</feature>
<evidence type="ECO:0000256" key="1">
    <source>
        <dbReference type="ARBA" id="ARBA00022729"/>
    </source>
</evidence>
<dbReference type="GO" id="GO:0005886">
    <property type="term" value="C:plasma membrane"/>
    <property type="evidence" value="ECO:0007669"/>
    <property type="project" value="UniProtKB-SubCell"/>
</dbReference>
<dbReference type="InterPro" id="IPR007730">
    <property type="entry name" value="SPOR-like_dom"/>
</dbReference>
<sequence length="282" mass="30229">MKTTLLLFICALLVACGSAPKKPSPAPGGKGGGYYLDDGPGDNAPANLDSIPDAVPRAEPLMDRANKPYMALGKRYVPMTSHTPYKAEGIATWYGKRYHGSKTASGEVYDMYAMTAAHPTLPLPSYARVTHASNGRSVVVRINDRGPFVAGRVIDLSYVAAHRIGLLGPGSAKVIVEAIDTSGGSASATASATAAPMVNSFSAGVYLQVGAFNEESNADRLRQQLNQLLDNPGVQKVNISSWYNRNLYRVRLGPYSDREQAEQVQAKIRQSLGIDAILLYQQ</sequence>
<evidence type="ECO:0000259" key="8">
    <source>
        <dbReference type="PROSITE" id="PS51724"/>
    </source>
</evidence>
<dbReference type="InterPro" id="IPR009009">
    <property type="entry name" value="RlpA-like_DPBB"/>
</dbReference>
<keyword evidence="3 4" id="KW-0961">Cell wall biogenesis/degradation</keyword>
<reference evidence="9 10" key="1">
    <citation type="submission" date="2018-10" db="EMBL/GenBank/DDBJ databases">
        <authorList>
            <person name="Chen W.-M."/>
        </authorList>
    </citation>
    <scope>NUCLEOTIDE SEQUENCE [LARGE SCALE GENOMIC DNA]</scope>
    <source>
        <strain evidence="9 10">H-5</strain>
    </source>
</reference>
<evidence type="ECO:0000256" key="2">
    <source>
        <dbReference type="ARBA" id="ARBA00023239"/>
    </source>
</evidence>
<feature type="domain" description="SPOR" evidence="8">
    <location>
        <begin position="199"/>
        <end position="281"/>
    </location>
</feature>
<feature type="signal peptide" evidence="7">
    <location>
        <begin position="1"/>
        <end position="21"/>
    </location>
</feature>
<dbReference type="SUPFAM" id="SSF110997">
    <property type="entry name" value="Sporulation related repeat"/>
    <property type="match status" value="1"/>
</dbReference>
<dbReference type="GO" id="GO:0000270">
    <property type="term" value="P:peptidoglycan metabolic process"/>
    <property type="evidence" value="ECO:0007669"/>
    <property type="project" value="UniProtKB-UniRule"/>
</dbReference>
<evidence type="ECO:0000256" key="5">
    <source>
        <dbReference type="RuleBase" id="RU003495"/>
    </source>
</evidence>
<accession>A0A3N0UV10</accession>
<dbReference type="InterPro" id="IPR036908">
    <property type="entry name" value="RlpA-like_sf"/>
</dbReference>
<dbReference type="GO" id="GO:0042834">
    <property type="term" value="F:peptidoglycan binding"/>
    <property type="evidence" value="ECO:0007669"/>
    <property type="project" value="InterPro"/>
</dbReference>
<protein>
    <recommendedName>
        <fullName evidence="4">Endolytic peptidoglycan transglycosylase RlpA</fullName>
        <ecNumber evidence="4">4.2.2.-</ecNumber>
    </recommendedName>
</protein>
<dbReference type="PROSITE" id="PS51257">
    <property type="entry name" value="PROKAR_LIPOPROTEIN"/>
    <property type="match status" value="1"/>
</dbReference>
<dbReference type="PROSITE" id="PS51724">
    <property type="entry name" value="SPOR"/>
    <property type="match status" value="1"/>
</dbReference>
<dbReference type="NCBIfam" id="TIGR00413">
    <property type="entry name" value="rlpA"/>
    <property type="match status" value="1"/>
</dbReference>
<keyword evidence="4" id="KW-0472">Membrane</keyword>
<dbReference type="GO" id="GO:0008932">
    <property type="term" value="F:lytic endotransglycosylase activity"/>
    <property type="evidence" value="ECO:0007669"/>
    <property type="project" value="UniProtKB-UniRule"/>
</dbReference>
<dbReference type="Pfam" id="PF05036">
    <property type="entry name" value="SPOR"/>
    <property type="match status" value="1"/>
</dbReference>
<dbReference type="CDD" id="cd22268">
    <property type="entry name" value="DPBB_RlpA-like"/>
    <property type="match status" value="1"/>
</dbReference>
<dbReference type="PANTHER" id="PTHR34183:SF1">
    <property type="entry name" value="ENDOLYTIC PEPTIDOGLYCAN TRANSGLYCOSYLASE RLPA"/>
    <property type="match status" value="1"/>
</dbReference>
<dbReference type="HAMAP" id="MF_02071">
    <property type="entry name" value="RlpA"/>
    <property type="match status" value="1"/>
</dbReference>
<evidence type="ECO:0000256" key="4">
    <source>
        <dbReference type="HAMAP-Rule" id="MF_02071"/>
    </source>
</evidence>
<dbReference type="InterPro" id="IPR012997">
    <property type="entry name" value="RplA"/>
</dbReference>
<comment type="similarity">
    <text evidence="4 5">Belongs to the RlpA family.</text>
</comment>
<dbReference type="Proteomes" id="UP000275137">
    <property type="component" value="Unassembled WGS sequence"/>
</dbReference>
<comment type="caution">
    <text evidence="9">The sequence shown here is derived from an EMBL/GenBank/DDBJ whole genome shotgun (WGS) entry which is preliminary data.</text>
</comment>
<dbReference type="InterPro" id="IPR034718">
    <property type="entry name" value="RlpA"/>
</dbReference>
<dbReference type="RefSeq" id="WP_123238179.1">
    <property type="nucleotide sequence ID" value="NZ_RJVP01000008.1"/>
</dbReference>
<keyword evidence="2 4" id="KW-0456">Lyase</keyword>
<dbReference type="EMBL" id="RJVP01000008">
    <property type="protein sequence ID" value="ROH84064.1"/>
    <property type="molecule type" value="Genomic_DNA"/>
</dbReference>
<proteinExistence type="inferred from homology"/>
<dbReference type="Pfam" id="PF03330">
    <property type="entry name" value="DPBB_1"/>
    <property type="match status" value="1"/>
</dbReference>
<evidence type="ECO:0000256" key="7">
    <source>
        <dbReference type="SAM" id="SignalP"/>
    </source>
</evidence>
<dbReference type="EC" id="4.2.2.-" evidence="4"/>
<comment type="function">
    <text evidence="4">Lytic transglycosylase with a strong preference for naked glycan strands that lack stem peptides.</text>
</comment>
<dbReference type="GO" id="GO:0071555">
    <property type="term" value="P:cell wall organization"/>
    <property type="evidence" value="ECO:0007669"/>
    <property type="project" value="UniProtKB-KW"/>
</dbReference>
<evidence type="ECO:0000313" key="9">
    <source>
        <dbReference type="EMBL" id="ROH84064.1"/>
    </source>
</evidence>
<keyword evidence="4" id="KW-0564">Palmitate</keyword>
<dbReference type="AlphaFoldDB" id="A0A3N0UV10"/>
<gene>
    <name evidence="4" type="primary">rlpA</name>
    <name evidence="9" type="ORF">ED236_11720</name>
</gene>
<evidence type="ECO:0000256" key="6">
    <source>
        <dbReference type="SAM" id="MobiDB-lite"/>
    </source>
</evidence>